<dbReference type="EMBL" id="WPIK01000011">
    <property type="protein sequence ID" value="MVN22436.1"/>
    <property type="molecule type" value="Genomic_DNA"/>
</dbReference>
<evidence type="ECO:0000313" key="1">
    <source>
        <dbReference type="EMBL" id="MVN22436.1"/>
    </source>
</evidence>
<dbReference type="AlphaFoldDB" id="A0A7K1SYN1"/>
<dbReference type="PANTHER" id="PTHR38471:SF2">
    <property type="entry name" value="FOUR HELIX BUNDLE PROTEIN"/>
    <property type="match status" value="1"/>
</dbReference>
<dbReference type="PANTHER" id="PTHR38471">
    <property type="entry name" value="FOUR HELIX BUNDLE PROTEIN"/>
    <property type="match status" value="1"/>
</dbReference>
<evidence type="ECO:0000313" key="2">
    <source>
        <dbReference type="Proteomes" id="UP000462014"/>
    </source>
</evidence>
<dbReference type="Proteomes" id="UP000462014">
    <property type="component" value="Unassembled WGS sequence"/>
</dbReference>
<sequence length="117" mass="13541">MAFRFEELNIWKKAMDLNEAVFLFSKTLPKDELFVLSSQMKRASDSVVLNIAEGSTGQTKASFKLFLNYSLRSAIEVVSCLFIAKRRSYIDEIQFKTLYEEHDVLVKMITNMKKSLD</sequence>
<dbReference type="SUPFAM" id="SSF158446">
    <property type="entry name" value="IVS-encoded protein-like"/>
    <property type="match status" value="1"/>
</dbReference>
<gene>
    <name evidence="1" type="ORF">GO621_12930</name>
</gene>
<keyword evidence="2" id="KW-1185">Reference proteome</keyword>
<dbReference type="InterPro" id="IPR036583">
    <property type="entry name" value="23S_rRNA_IVS_sf"/>
</dbReference>
<proteinExistence type="predicted"/>
<dbReference type="RefSeq" id="WP_157567683.1">
    <property type="nucleotide sequence ID" value="NZ_WPIK01000011.1"/>
</dbReference>
<dbReference type="Pfam" id="PF05635">
    <property type="entry name" value="23S_rRNA_IVP"/>
    <property type="match status" value="1"/>
</dbReference>
<dbReference type="CDD" id="cd16377">
    <property type="entry name" value="23S_rRNA_IVP_like"/>
    <property type="match status" value="1"/>
</dbReference>
<organism evidence="1 2">
    <name type="scientific">Mucilaginibacter arboris</name>
    <dbReference type="NCBI Taxonomy" id="2682090"/>
    <lineage>
        <taxon>Bacteria</taxon>
        <taxon>Pseudomonadati</taxon>
        <taxon>Bacteroidota</taxon>
        <taxon>Sphingobacteriia</taxon>
        <taxon>Sphingobacteriales</taxon>
        <taxon>Sphingobacteriaceae</taxon>
        <taxon>Mucilaginibacter</taxon>
    </lineage>
</organism>
<dbReference type="Gene3D" id="1.20.1440.60">
    <property type="entry name" value="23S rRNA-intervening sequence"/>
    <property type="match status" value="1"/>
</dbReference>
<dbReference type="InterPro" id="IPR012657">
    <property type="entry name" value="23S_rRNA-intervening_sequence"/>
</dbReference>
<protein>
    <submittedName>
        <fullName evidence="1">Four helix bundle protein</fullName>
    </submittedName>
</protein>
<reference evidence="1 2" key="1">
    <citation type="submission" date="2019-12" db="EMBL/GenBank/DDBJ databases">
        <title>Mucilaginibacter sp. HMF7410 genome sequencing and assembly.</title>
        <authorList>
            <person name="Kang H."/>
            <person name="Cha I."/>
            <person name="Kim H."/>
            <person name="Joh K."/>
        </authorList>
    </citation>
    <scope>NUCLEOTIDE SEQUENCE [LARGE SCALE GENOMIC DNA]</scope>
    <source>
        <strain evidence="1 2">HMF7410</strain>
    </source>
</reference>
<dbReference type="NCBIfam" id="TIGR02436">
    <property type="entry name" value="four helix bundle protein"/>
    <property type="match status" value="1"/>
</dbReference>
<accession>A0A7K1SYN1</accession>
<name>A0A7K1SYN1_9SPHI</name>
<comment type="caution">
    <text evidence="1">The sequence shown here is derived from an EMBL/GenBank/DDBJ whole genome shotgun (WGS) entry which is preliminary data.</text>
</comment>